<gene>
    <name evidence="1" type="ORF">C3731_20230</name>
</gene>
<organism evidence="1 2">
    <name type="scientific">Brucella oryzae</name>
    <dbReference type="NCBI Taxonomy" id="335286"/>
    <lineage>
        <taxon>Bacteria</taxon>
        <taxon>Pseudomonadati</taxon>
        <taxon>Pseudomonadota</taxon>
        <taxon>Alphaproteobacteria</taxon>
        <taxon>Hyphomicrobiales</taxon>
        <taxon>Brucellaceae</taxon>
        <taxon>Brucella/Ochrobactrum group</taxon>
        <taxon>Brucella</taxon>
    </lineage>
</organism>
<protein>
    <submittedName>
        <fullName evidence="1">Uncharacterized protein</fullName>
    </submittedName>
</protein>
<dbReference type="Proteomes" id="UP000238493">
    <property type="component" value="Unassembled WGS sequence"/>
</dbReference>
<dbReference type="RefSeq" id="WP_104757401.1">
    <property type="nucleotide sequence ID" value="NZ_PTRC01000048.1"/>
</dbReference>
<sequence>MSRRAIAVSVDIISRAIKGAKKAGVDVKTIRVEPNGAVVINGDNGDFSEQQYIEGANGYL</sequence>
<dbReference type="OrthoDB" id="8391596at2"/>
<evidence type="ECO:0000313" key="1">
    <source>
        <dbReference type="EMBL" id="PQA71759.1"/>
    </source>
</evidence>
<evidence type="ECO:0000313" key="2">
    <source>
        <dbReference type="Proteomes" id="UP000238493"/>
    </source>
</evidence>
<keyword evidence="2" id="KW-1185">Reference proteome</keyword>
<accession>A0A2S7IUT0</accession>
<reference evidence="1 2" key="1">
    <citation type="submission" date="2018-02" db="EMBL/GenBank/DDBJ databases">
        <title>Draft genome sequence of Ochrobactrum oryzae found in Brazil.</title>
        <authorList>
            <person name="Cerdeira L."/>
            <person name="Andrade F."/>
            <person name="Zacariotto T."/>
            <person name="Barbosa B."/>
            <person name="Santos S."/>
            <person name="Cassetari V."/>
            <person name="Lincopan N."/>
        </authorList>
    </citation>
    <scope>NUCLEOTIDE SEQUENCE [LARGE SCALE GENOMIC DNA]</scope>
    <source>
        <strain evidence="1 2">OA447</strain>
    </source>
</reference>
<name>A0A2S7IUT0_9HYPH</name>
<proteinExistence type="predicted"/>
<dbReference type="EMBL" id="PTRC01000048">
    <property type="protein sequence ID" value="PQA71759.1"/>
    <property type="molecule type" value="Genomic_DNA"/>
</dbReference>
<comment type="caution">
    <text evidence="1">The sequence shown here is derived from an EMBL/GenBank/DDBJ whole genome shotgun (WGS) entry which is preliminary data.</text>
</comment>
<dbReference type="AlphaFoldDB" id="A0A2S7IUT0"/>